<organism evidence="1 2">
    <name type="scientific">Racocetra fulgida</name>
    <dbReference type="NCBI Taxonomy" id="60492"/>
    <lineage>
        <taxon>Eukaryota</taxon>
        <taxon>Fungi</taxon>
        <taxon>Fungi incertae sedis</taxon>
        <taxon>Mucoromycota</taxon>
        <taxon>Glomeromycotina</taxon>
        <taxon>Glomeromycetes</taxon>
        <taxon>Diversisporales</taxon>
        <taxon>Gigasporaceae</taxon>
        <taxon>Racocetra</taxon>
    </lineage>
</organism>
<feature type="non-terminal residue" evidence="1">
    <location>
        <position position="1"/>
    </location>
</feature>
<name>A0A9N9PF49_9GLOM</name>
<proteinExistence type="predicted"/>
<feature type="non-terminal residue" evidence="1">
    <location>
        <position position="64"/>
    </location>
</feature>
<evidence type="ECO:0000313" key="2">
    <source>
        <dbReference type="Proteomes" id="UP000789396"/>
    </source>
</evidence>
<dbReference type="PANTHER" id="PTHR31126">
    <property type="entry name" value="TYROSINE-PROTEIN PHOSPHATASE"/>
    <property type="match status" value="1"/>
</dbReference>
<dbReference type="InterPro" id="IPR004861">
    <property type="entry name" value="Siw14-like"/>
</dbReference>
<dbReference type="PANTHER" id="PTHR31126:SF48">
    <property type="entry name" value="INOSITOL PHOSPHATASE SIW14"/>
    <property type="match status" value="1"/>
</dbReference>
<dbReference type="OrthoDB" id="6375174at2759"/>
<dbReference type="GO" id="GO:0016791">
    <property type="term" value="F:phosphatase activity"/>
    <property type="evidence" value="ECO:0007669"/>
    <property type="project" value="TreeGrafter"/>
</dbReference>
<dbReference type="Gene3D" id="3.90.190.10">
    <property type="entry name" value="Protein tyrosine phosphatase superfamily"/>
    <property type="match status" value="1"/>
</dbReference>
<dbReference type="EMBL" id="CAJVPZ010089619">
    <property type="protein sequence ID" value="CAG8814278.1"/>
    <property type="molecule type" value="Genomic_DNA"/>
</dbReference>
<evidence type="ECO:0000313" key="1">
    <source>
        <dbReference type="EMBL" id="CAG8814278.1"/>
    </source>
</evidence>
<accession>A0A9N9PF49</accession>
<comment type="caution">
    <text evidence="1">The sequence shown here is derived from an EMBL/GenBank/DDBJ whole genome shotgun (WGS) entry which is preliminary data.</text>
</comment>
<keyword evidence="2" id="KW-1185">Reference proteome</keyword>
<dbReference type="Proteomes" id="UP000789396">
    <property type="component" value="Unassembled WGS sequence"/>
</dbReference>
<dbReference type="GO" id="GO:0052840">
    <property type="term" value="F:inositol diphosphate tetrakisphosphate diphosphatase activity"/>
    <property type="evidence" value="ECO:0007669"/>
    <property type="project" value="TreeGrafter"/>
</dbReference>
<dbReference type="InterPro" id="IPR029021">
    <property type="entry name" value="Prot-tyrosine_phosphatase-like"/>
</dbReference>
<reference evidence="1" key="1">
    <citation type="submission" date="2021-06" db="EMBL/GenBank/DDBJ databases">
        <authorList>
            <person name="Kallberg Y."/>
            <person name="Tangrot J."/>
            <person name="Rosling A."/>
        </authorList>
    </citation>
    <scope>NUCLEOTIDE SEQUENCE</scope>
    <source>
        <strain evidence="1">IN212</strain>
    </source>
</reference>
<dbReference type="SUPFAM" id="SSF52799">
    <property type="entry name" value="(Phosphotyrosine protein) phosphatases II"/>
    <property type="match status" value="1"/>
</dbReference>
<dbReference type="GO" id="GO:0005737">
    <property type="term" value="C:cytoplasm"/>
    <property type="evidence" value="ECO:0007669"/>
    <property type="project" value="TreeGrafter"/>
</dbReference>
<dbReference type="AlphaFoldDB" id="A0A9N9PF49"/>
<dbReference type="Pfam" id="PF03162">
    <property type="entry name" value="Y_phosphatase2"/>
    <property type="match status" value="1"/>
</dbReference>
<gene>
    <name evidence="1" type="ORF">RFULGI_LOCUS19090</name>
</gene>
<sequence length="64" mass="7825">HRTGCLVGCLRKLQRWTHTSIFDEYRRFSCPKSRSMDQQFIELFDASQVWKLVDRDHLPKWEEL</sequence>
<protein>
    <submittedName>
        <fullName evidence="1">18832_t:CDS:1</fullName>
    </submittedName>
</protein>